<protein>
    <submittedName>
        <fullName evidence="2">Helix-turn-helix domain-containing protein</fullName>
    </submittedName>
</protein>
<dbReference type="InterPro" id="IPR011991">
    <property type="entry name" value="ArsR-like_HTH"/>
</dbReference>
<feature type="region of interest" description="Disordered" evidence="1">
    <location>
        <begin position="1"/>
        <end position="25"/>
    </location>
</feature>
<sequence>MNPAPTSDDPTPDDSGRSDITAVSALGEPARRRLYDYVRGRREPVGRDEAAEALGMPRQTVAFHLDKLADAGLLAVEFARRTGRTGPGAGRPSKLYRRSDREVAVQLPERSYELAGQLLAQAVVDAERTGDSPRASLTRRATELGHAVGAAAGPSDAEIMAALEGCGYEPRLEDADITLTNCPFHALARQHTELVCGMNLGLIEGLLDGAACTGRRARLAPEERYCCVRIGRTQ</sequence>
<dbReference type="EMBL" id="BAABFB010000029">
    <property type="protein sequence ID" value="GAA4475762.1"/>
    <property type="molecule type" value="Genomic_DNA"/>
</dbReference>
<proteinExistence type="predicted"/>
<dbReference type="RefSeq" id="WP_345343055.1">
    <property type="nucleotide sequence ID" value="NZ_BAABFB010000029.1"/>
</dbReference>
<keyword evidence="3" id="KW-1185">Reference proteome</keyword>
<name>A0ABP8NXA0_9NOCA</name>
<organism evidence="2 3">
    <name type="scientific">Rhodococcus olei</name>
    <dbReference type="NCBI Taxonomy" id="2161675"/>
    <lineage>
        <taxon>Bacteria</taxon>
        <taxon>Bacillati</taxon>
        <taxon>Actinomycetota</taxon>
        <taxon>Actinomycetes</taxon>
        <taxon>Mycobacteriales</taxon>
        <taxon>Nocardiaceae</taxon>
        <taxon>Rhodococcus</taxon>
    </lineage>
</organism>
<dbReference type="SUPFAM" id="SSF46785">
    <property type="entry name" value="Winged helix' DNA-binding domain"/>
    <property type="match status" value="1"/>
</dbReference>
<dbReference type="Proteomes" id="UP001501183">
    <property type="component" value="Unassembled WGS sequence"/>
</dbReference>
<dbReference type="InterPro" id="IPR036390">
    <property type="entry name" value="WH_DNA-bd_sf"/>
</dbReference>
<dbReference type="InterPro" id="IPR036388">
    <property type="entry name" value="WH-like_DNA-bd_sf"/>
</dbReference>
<gene>
    <name evidence="2" type="ORF">GCM10023094_13920</name>
</gene>
<dbReference type="Gene3D" id="1.10.10.10">
    <property type="entry name" value="Winged helix-like DNA-binding domain superfamily/Winged helix DNA-binding domain"/>
    <property type="match status" value="1"/>
</dbReference>
<reference evidence="3" key="1">
    <citation type="journal article" date="2019" name="Int. J. Syst. Evol. Microbiol.">
        <title>The Global Catalogue of Microorganisms (GCM) 10K type strain sequencing project: providing services to taxonomists for standard genome sequencing and annotation.</title>
        <authorList>
            <consortium name="The Broad Institute Genomics Platform"/>
            <consortium name="The Broad Institute Genome Sequencing Center for Infectious Disease"/>
            <person name="Wu L."/>
            <person name="Ma J."/>
        </authorList>
    </citation>
    <scope>NUCLEOTIDE SEQUENCE [LARGE SCALE GENOMIC DNA]</scope>
    <source>
        <strain evidence="3">JCM 32206</strain>
    </source>
</reference>
<evidence type="ECO:0000313" key="2">
    <source>
        <dbReference type="EMBL" id="GAA4475762.1"/>
    </source>
</evidence>
<accession>A0ABP8NXA0</accession>
<dbReference type="CDD" id="cd00090">
    <property type="entry name" value="HTH_ARSR"/>
    <property type="match status" value="1"/>
</dbReference>
<comment type="caution">
    <text evidence="2">The sequence shown here is derived from an EMBL/GenBank/DDBJ whole genome shotgun (WGS) entry which is preliminary data.</text>
</comment>
<dbReference type="Pfam" id="PF12840">
    <property type="entry name" value="HTH_20"/>
    <property type="match status" value="1"/>
</dbReference>
<evidence type="ECO:0000313" key="3">
    <source>
        <dbReference type="Proteomes" id="UP001501183"/>
    </source>
</evidence>
<evidence type="ECO:0000256" key="1">
    <source>
        <dbReference type="SAM" id="MobiDB-lite"/>
    </source>
</evidence>